<protein>
    <recommendedName>
        <fullName evidence="2">NIPSNAP domain-containing protein</fullName>
    </recommendedName>
</protein>
<dbReference type="EMBL" id="UINC01117759">
    <property type="protein sequence ID" value="SVC90410.1"/>
    <property type="molecule type" value="Genomic_DNA"/>
</dbReference>
<evidence type="ECO:0008006" key="2">
    <source>
        <dbReference type="Google" id="ProtNLM"/>
    </source>
</evidence>
<proteinExistence type="predicted"/>
<sequence length="201" mass="21586">MASPAKFTEVAPALVDAVEYVNSVSAYDFSLWATVLGQTSQFGVSALCPDFGPFSDEMAQRGREDETFGGKVAAVAACMDGSPEDTLWRNMHSTGNWSEVPHVLSNVMIEPPAGQFAAVLAWAVDLTTYLGEQHGAVSAVSASAWGRPNSARMIFGYDSVQSFQERTEAAQEDAGFNERFAAGAELGQPVNLETNLLRRLI</sequence>
<gene>
    <name evidence="1" type="ORF">METZ01_LOCUS343264</name>
</gene>
<organism evidence="1">
    <name type="scientific">marine metagenome</name>
    <dbReference type="NCBI Taxonomy" id="408172"/>
    <lineage>
        <taxon>unclassified sequences</taxon>
        <taxon>metagenomes</taxon>
        <taxon>ecological metagenomes</taxon>
    </lineage>
</organism>
<accession>A0A382QZS1</accession>
<name>A0A382QZS1_9ZZZZ</name>
<evidence type="ECO:0000313" key="1">
    <source>
        <dbReference type="EMBL" id="SVC90410.1"/>
    </source>
</evidence>
<dbReference type="AlphaFoldDB" id="A0A382QZS1"/>
<reference evidence="1" key="1">
    <citation type="submission" date="2018-05" db="EMBL/GenBank/DDBJ databases">
        <authorList>
            <person name="Lanie J.A."/>
            <person name="Ng W.-L."/>
            <person name="Kazmierczak K.M."/>
            <person name="Andrzejewski T.M."/>
            <person name="Davidsen T.M."/>
            <person name="Wayne K.J."/>
            <person name="Tettelin H."/>
            <person name="Glass J.I."/>
            <person name="Rusch D."/>
            <person name="Podicherti R."/>
            <person name="Tsui H.-C.T."/>
            <person name="Winkler M.E."/>
        </authorList>
    </citation>
    <scope>NUCLEOTIDE SEQUENCE</scope>
</reference>